<sequence>MADITPAIRLTDPQNHDSVPDTGSPAQTPQRDVEPRESRRPLSSRAGPSGDARSSHLPGITASGNLLRAISNNISGQSSVSGDEDDTTAPRAEASPVMDPLSQQVFNRTQTPPILPPGLLRPVSSATTTNPDDKRSEERRESTGASKSSPLRTDSGLTLHGSKKKGVSFISRFIPGKKKDASEFGSDDESQHSEVRPEGMEAQVFSQPIDNIEYNPSHPQPPAYIKVRARHKKVKDFDRLFLAQELLAKPEQQDPPRSGSMHSSRKRSHAEERGTIWAMEFSRDGRYLAVAGHDKVVRVWAVICSTEDRKTSEGAESKNTERPRMRLSAPVFQSRPIREYEGHTSTVLDLSWSKNNFLLSSSMDKTVRLWHVTRAECLCTFKHNDFVPSIAFHPRDDRFFLAGSLDAKLRLWSIPDKTVAYSTQLPDMITAVAFTPDGKFVMAGCSNGLCMFYETENLKYHTQIVVRSSHGKNAKGSKITGIQAVSWPVGSVNGDIKLLISSNDSRSTPEVAQDPLMLQAGTGQSNLFWNRDIYAEQARGQRPPAEHHSNLEVPGSDRLDRVGSVVSQLTIERSSGDESDSRSRSHSDAGSHLDKR</sequence>
<protein>
    <submittedName>
        <fullName evidence="1">Uncharacterized protein</fullName>
    </submittedName>
</protein>
<accession>A0ACC3SN62</accession>
<dbReference type="Proteomes" id="UP001320706">
    <property type="component" value="Unassembled WGS sequence"/>
</dbReference>
<proteinExistence type="predicted"/>
<organism evidence="1 2">
    <name type="scientific">Zalaria obscura</name>
    <dbReference type="NCBI Taxonomy" id="2024903"/>
    <lineage>
        <taxon>Eukaryota</taxon>
        <taxon>Fungi</taxon>
        <taxon>Dikarya</taxon>
        <taxon>Ascomycota</taxon>
        <taxon>Pezizomycotina</taxon>
        <taxon>Dothideomycetes</taxon>
        <taxon>Dothideomycetidae</taxon>
        <taxon>Dothideales</taxon>
        <taxon>Zalariaceae</taxon>
        <taxon>Zalaria</taxon>
    </lineage>
</organism>
<keyword evidence="2" id="KW-1185">Reference proteome</keyword>
<comment type="caution">
    <text evidence="1">The sequence shown here is derived from an EMBL/GenBank/DDBJ whole genome shotgun (WGS) entry which is preliminary data.</text>
</comment>
<gene>
    <name evidence="1" type="ORF">M8818_000535</name>
</gene>
<dbReference type="EMBL" id="JAMKPW020000002">
    <property type="protein sequence ID" value="KAK8220119.1"/>
    <property type="molecule type" value="Genomic_DNA"/>
</dbReference>
<name>A0ACC3SN62_9PEZI</name>
<evidence type="ECO:0000313" key="2">
    <source>
        <dbReference type="Proteomes" id="UP001320706"/>
    </source>
</evidence>
<evidence type="ECO:0000313" key="1">
    <source>
        <dbReference type="EMBL" id="KAK8220119.1"/>
    </source>
</evidence>
<reference evidence="1" key="1">
    <citation type="submission" date="2024-02" db="EMBL/GenBank/DDBJ databases">
        <title>Metagenome Assembled Genome of Zalaria obscura JY119.</title>
        <authorList>
            <person name="Vighnesh L."/>
            <person name="Jagadeeshwari U."/>
            <person name="Venkata Ramana C."/>
            <person name="Sasikala C."/>
        </authorList>
    </citation>
    <scope>NUCLEOTIDE SEQUENCE</scope>
    <source>
        <strain evidence="1">JY119</strain>
    </source>
</reference>